<evidence type="ECO:0000313" key="3">
    <source>
        <dbReference type="Proteomes" id="UP000823616"/>
    </source>
</evidence>
<keyword evidence="1" id="KW-1133">Transmembrane helix</keyword>
<accession>A0A9D9EMF4</accession>
<reference evidence="2" key="2">
    <citation type="journal article" date="2021" name="PeerJ">
        <title>Extensive microbial diversity within the chicken gut microbiome revealed by metagenomics and culture.</title>
        <authorList>
            <person name="Gilroy R."/>
            <person name="Ravi A."/>
            <person name="Getino M."/>
            <person name="Pursley I."/>
            <person name="Horton D.L."/>
            <person name="Alikhan N.F."/>
            <person name="Baker D."/>
            <person name="Gharbi K."/>
            <person name="Hall N."/>
            <person name="Watson M."/>
            <person name="Adriaenssens E.M."/>
            <person name="Foster-Nyarko E."/>
            <person name="Jarju S."/>
            <person name="Secka A."/>
            <person name="Antonio M."/>
            <person name="Oren A."/>
            <person name="Chaudhuri R.R."/>
            <person name="La Ragione R."/>
            <person name="Hildebrand F."/>
            <person name="Pallen M.J."/>
        </authorList>
    </citation>
    <scope>NUCLEOTIDE SEQUENCE</scope>
    <source>
        <strain evidence="2">B3-4054</strain>
    </source>
</reference>
<reference evidence="2" key="1">
    <citation type="submission" date="2020-10" db="EMBL/GenBank/DDBJ databases">
        <authorList>
            <person name="Gilroy R."/>
        </authorList>
    </citation>
    <scope>NUCLEOTIDE SEQUENCE</scope>
    <source>
        <strain evidence="2">B3-4054</strain>
    </source>
</reference>
<dbReference type="AlphaFoldDB" id="A0A9D9EMF4"/>
<name>A0A9D9EMF4_9SPIR</name>
<dbReference type="InterPro" id="IPR010982">
    <property type="entry name" value="Lambda_DNA-bd_dom_sf"/>
</dbReference>
<dbReference type="EMBL" id="JADIMS010000011">
    <property type="protein sequence ID" value="MBO8449618.1"/>
    <property type="molecule type" value="Genomic_DNA"/>
</dbReference>
<dbReference type="PANTHER" id="PTHR34475">
    <property type="match status" value="1"/>
</dbReference>
<dbReference type="SUPFAM" id="SSF47413">
    <property type="entry name" value="lambda repressor-like DNA-binding domains"/>
    <property type="match status" value="1"/>
</dbReference>
<keyword evidence="1" id="KW-0812">Transmembrane</keyword>
<evidence type="ECO:0000313" key="2">
    <source>
        <dbReference type="EMBL" id="MBO8449618.1"/>
    </source>
</evidence>
<gene>
    <name evidence="2" type="ORF">IAA96_00760</name>
</gene>
<dbReference type="Pfam" id="PF13413">
    <property type="entry name" value="HTH_25"/>
    <property type="match status" value="1"/>
</dbReference>
<dbReference type="Gene3D" id="1.10.260.40">
    <property type="entry name" value="lambda repressor-like DNA-binding domains"/>
    <property type="match status" value="1"/>
</dbReference>
<dbReference type="InterPro" id="IPR050400">
    <property type="entry name" value="Bact_Cytoskel_RodZ"/>
</dbReference>
<proteinExistence type="predicted"/>
<dbReference type="Proteomes" id="UP000823616">
    <property type="component" value="Unassembled WGS sequence"/>
</dbReference>
<protein>
    <submittedName>
        <fullName evidence="2">Helix-turn-helix domain-containing protein</fullName>
    </submittedName>
</protein>
<keyword evidence="1" id="KW-0472">Membrane</keyword>
<dbReference type="PANTHER" id="PTHR34475:SF1">
    <property type="entry name" value="CYTOSKELETON PROTEIN RODZ"/>
    <property type="match status" value="1"/>
</dbReference>
<evidence type="ECO:0000256" key="1">
    <source>
        <dbReference type="SAM" id="Phobius"/>
    </source>
</evidence>
<dbReference type="InterPro" id="IPR001387">
    <property type="entry name" value="Cro/C1-type_HTH"/>
</dbReference>
<organism evidence="2 3">
    <name type="scientific">Candidatus Avitreponema avistercoris</name>
    <dbReference type="NCBI Taxonomy" id="2840705"/>
    <lineage>
        <taxon>Bacteria</taxon>
        <taxon>Pseudomonadati</taxon>
        <taxon>Spirochaetota</taxon>
        <taxon>Spirochaetia</taxon>
        <taxon>Spirochaetales</taxon>
        <taxon>Candidatus Avitreponema</taxon>
    </lineage>
</organism>
<feature type="transmembrane region" description="Helical" evidence="1">
    <location>
        <begin position="107"/>
        <end position="129"/>
    </location>
</feature>
<sequence length="374" mass="41016">MESIGKKLQEARMARGLDLDQISLETNIARRYLEDLENEKFDDFPGESYLIGFLRNYCEYLDLDGNELVNLYRNQKIQEINVPASALIPPRPLFERLFGQNAGRVKVALLVLLLLAAGAAGVVLLLPHLQGAFPAAETPQTPVREPAVHTLSGTEFKGRVFTGDQITVPVDGKNYTLLVEETAGTVRLNAGGTVRVVELGQELVFDVSGDDVPDVRVFVSDLYPENPSMGAELLVETALSAADTAEPEGGVTVSVPSGTAAAGNAGQTVLFESGSAFPVTLNATFRGYCLFRYEIDREERDERLYQKSEILTIQARNGLRIWASNGNAVKIQVIAAGQTVDLELSRPGEVIVRDLRWLRDDATGRYRFVLMDVD</sequence>
<dbReference type="GO" id="GO:0003677">
    <property type="term" value="F:DNA binding"/>
    <property type="evidence" value="ECO:0007669"/>
    <property type="project" value="InterPro"/>
</dbReference>
<dbReference type="CDD" id="cd00093">
    <property type="entry name" value="HTH_XRE"/>
    <property type="match status" value="1"/>
</dbReference>
<comment type="caution">
    <text evidence="2">The sequence shown here is derived from an EMBL/GenBank/DDBJ whole genome shotgun (WGS) entry which is preliminary data.</text>
</comment>